<dbReference type="Gene3D" id="3.20.20.390">
    <property type="entry name" value="FMN-linked oxidoreductases"/>
    <property type="match status" value="1"/>
</dbReference>
<dbReference type="InterPro" id="IPR008205">
    <property type="entry name" value="GGGP_HepGP_synthase"/>
</dbReference>
<gene>
    <name evidence="9" type="ORF">GSM42_09525</name>
</gene>
<keyword evidence="2 9" id="KW-0808">Transferase</keyword>
<dbReference type="Proteomes" id="UP000430692">
    <property type="component" value="Unassembled WGS sequence"/>
</dbReference>
<dbReference type="NCBIfam" id="TIGR01768">
    <property type="entry name" value="GGGP-family"/>
    <property type="match status" value="1"/>
</dbReference>
<keyword evidence="5" id="KW-0443">Lipid metabolism</keyword>
<evidence type="ECO:0000256" key="8">
    <source>
        <dbReference type="ARBA" id="ARBA00048318"/>
    </source>
</evidence>
<proteinExistence type="predicted"/>
<evidence type="ECO:0000313" key="10">
    <source>
        <dbReference type="Proteomes" id="UP000430692"/>
    </source>
</evidence>
<dbReference type="PANTHER" id="PTHR40029:SF2">
    <property type="entry name" value="HEPTAPRENYLGLYCERYL PHOSPHATE SYNTHASE"/>
    <property type="match status" value="1"/>
</dbReference>
<dbReference type="GO" id="GO:0046872">
    <property type="term" value="F:metal ion binding"/>
    <property type="evidence" value="ECO:0007669"/>
    <property type="project" value="UniProtKB-KW"/>
</dbReference>
<keyword evidence="1" id="KW-0444">Lipid biosynthesis</keyword>
<evidence type="ECO:0000256" key="7">
    <source>
        <dbReference type="ARBA" id="ARBA00023264"/>
    </source>
</evidence>
<protein>
    <submittedName>
        <fullName evidence="9">Heptaprenylglyceryl phosphate synthase</fullName>
        <ecNumber evidence="9">2.5.1.n9</ecNumber>
    </submittedName>
</protein>
<accession>A0A6I4W0Y5</accession>
<keyword evidence="6" id="KW-0594">Phospholipid biosynthesis</keyword>
<evidence type="ECO:0000313" key="9">
    <source>
        <dbReference type="EMBL" id="MXQ53952.1"/>
    </source>
</evidence>
<evidence type="ECO:0000256" key="3">
    <source>
        <dbReference type="ARBA" id="ARBA00022723"/>
    </source>
</evidence>
<reference evidence="9 10" key="1">
    <citation type="submission" date="2019-12" db="EMBL/GenBank/DDBJ databases">
        <title>Whole-genome analyses of novel actinobacteria.</title>
        <authorList>
            <person name="Sahin N."/>
            <person name="Saygin H."/>
        </authorList>
    </citation>
    <scope>NUCLEOTIDE SEQUENCE [LARGE SCALE GENOMIC DNA]</scope>
    <source>
        <strain evidence="9 10">KC615</strain>
    </source>
</reference>
<evidence type="ECO:0000256" key="4">
    <source>
        <dbReference type="ARBA" id="ARBA00022842"/>
    </source>
</evidence>
<keyword evidence="3" id="KW-0479">Metal-binding</keyword>
<name>A0A6I4W0Y5_9BACL</name>
<keyword evidence="7" id="KW-1208">Phospholipid metabolism</keyword>
<organism evidence="9 10">
    <name type="scientific">Shimazuella alba</name>
    <dbReference type="NCBI Taxonomy" id="2690964"/>
    <lineage>
        <taxon>Bacteria</taxon>
        <taxon>Bacillati</taxon>
        <taxon>Bacillota</taxon>
        <taxon>Bacilli</taxon>
        <taxon>Bacillales</taxon>
        <taxon>Thermoactinomycetaceae</taxon>
        <taxon>Shimazuella</taxon>
    </lineage>
</organism>
<dbReference type="InterPro" id="IPR038597">
    <property type="entry name" value="GGGP/HepGP_synthase_sf"/>
</dbReference>
<evidence type="ECO:0000256" key="6">
    <source>
        <dbReference type="ARBA" id="ARBA00023209"/>
    </source>
</evidence>
<dbReference type="EC" id="2.5.1.n9" evidence="9"/>
<evidence type="ECO:0000256" key="5">
    <source>
        <dbReference type="ARBA" id="ARBA00023098"/>
    </source>
</evidence>
<evidence type="ECO:0000256" key="2">
    <source>
        <dbReference type="ARBA" id="ARBA00022679"/>
    </source>
</evidence>
<dbReference type="GO" id="GO:0046474">
    <property type="term" value="P:glycerophospholipid biosynthetic process"/>
    <property type="evidence" value="ECO:0007669"/>
    <property type="project" value="UniProtKB-ARBA"/>
</dbReference>
<sequence>MLREQVKKWRHVFKLDPAKPITDDAIHQIATSNTDAIIIGGTDDITFQNTAYLLSKLRNYSIPYYQEISTSTSLVPGFTGYLTPTIFNTNDAKWILGIHHQTIKAFGSFIPWDQVILEAYVVLNPDAKVAKRTNANTNQQISDVIAYARMAEWLQIPIFYVEYSGTYGLVDLVREVSPILQNTHFCYGGGISNQQQAEEMAAWADMVVVGNLIYDDLNQAIQTVKWIKSIKKRGES</sequence>
<dbReference type="RefSeq" id="WP_160801306.1">
    <property type="nucleotide sequence ID" value="NZ_WUUL01000005.1"/>
</dbReference>
<evidence type="ECO:0000256" key="1">
    <source>
        <dbReference type="ARBA" id="ARBA00022516"/>
    </source>
</evidence>
<dbReference type="EMBL" id="WUUL01000005">
    <property type="protein sequence ID" value="MXQ53952.1"/>
    <property type="molecule type" value="Genomic_DNA"/>
</dbReference>
<dbReference type="CDD" id="cd02812">
    <property type="entry name" value="PcrB_like"/>
    <property type="match status" value="1"/>
</dbReference>
<dbReference type="SUPFAM" id="SSF51395">
    <property type="entry name" value="FMN-linked oxidoreductases"/>
    <property type="match status" value="1"/>
</dbReference>
<dbReference type="GO" id="GO:0120536">
    <property type="term" value="F:heptaprenylglyceryl phosphate synthase activity"/>
    <property type="evidence" value="ECO:0007669"/>
    <property type="project" value="UniProtKB-ARBA"/>
</dbReference>
<dbReference type="Pfam" id="PF01884">
    <property type="entry name" value="PcrB"/>
    <property type="match status" value="1"/>
</dbReference>
<keyword evidence="10" id="KW-1185">Reference proteome</keyword>
<comment type="catalytic activity">
    <reaction evidence="8">
        <text>sn-glycerol 1-phosphate + all-trans-heptaprenyl diphosphate = 3-heptaprenyl-sn-glycero-1-phosphate + diphosphate</text>
        <dbReference type="Rhea" id="RHEA:33495"/>
        <dbReference type="ChEBI" id="CHEBI:33019"/>
        <dbReference type="ChEBI" id="CHEBI:57685"/>
        <dbReference type="ChEBI" id="CHEBI:58206"/>
        <dbReference type="ChEBI" id="CHEBI:64781"/>
        <dbReference type="EC" id="2.5.1.n9"/>
    </reaction>
</comment>
<comment type="caution">
    <text evidence="9">The sequence shown here is derived from an EMBL/GenBank/DDBJ whole genome shotgun (WGS) entry which is preliminary data.</text>
</comment>
<dbReference type="PANTHER" id="PTHR40029">
    <property type="match status" value="1"/>
</dbReference>
<keyword evidence="4" id="KW-0460">Magnesium</keyword>
<dbReference type="NCBIfam" id="NF003199">
    <property type="entry name" value="PRK04169.1-3"/>
    <property type="match status" value="1"/>
</dbReference>
<dbReference type="AlphaFoldDB" id="A0A6I4W0Y5"/>
<dbReference type="InterPro" id="IPR039074">
    <property type="entry name" value="GGGP/HepGP_synthase_I"/>
</dbReference>